<accession>A0A1G2UW12</accession>
<organism evidence="2 3">
    <name type="scientific">Candidatus Zambryskibacteria bacterium RIFCSPLOWO2_12_39_8</name>
    <dbReference type="NCBI Taxonomy" id="1802774"/>
    <lineage>
        <taxon>Bacteria</taxon>
        <taxon>Candidatus Zambryskiibacteriota</taxon>
    </lineage>
</organism>
<name>A0A1G2UW12_9BACT</name>
<sequence length="111" mass="12851">MSKFLEQIKKLLQKLQVSEDSYRKDGIHPKRDWRIFLTSTFIIFSLSALISFYIYVQIDEGGFFAVKEDILPSNVEIDSELLKKTVDEINLREVSLQALKQNKTTVPDPSL</sequence>
<evidence type="ECO:0000313" key="2">
    <source>
        <dbReference type="EMBL" id="OHB13577.1"/>
    </source>
</evidence>
<comment type="caution">
    <text evidence="2">The sequence shown here is derived from an EMBL/GenBank/DDBJ whole genome shotgun (WGS) entry which is preliminary data.</text>
</comment>
<evidence type="ECO:0000256" key="1">
    <source>
        <dbReference type="SAM" id="Phobius"/>
    </source>
</evidence>
<dbReference type="AlphaFoldDB" id="A0A1G2UW12"/>
<protein>
    <submittedName>
        <fullName evidence="2">Uncharacterized protein</fullName>
    </submittedName>
</protein>
<gene>
    <name evidence="2" type="ORF">A2Y49_03285</name>
</gene>
<keyword evidence="1" id="KW-0472">Membrane</keyword>
<proteinExistence type="predicted"/>
<dbReference type="Proteomes" id="UP000177154">
    <property type="component" value="Unassembled WGS sequence"/>
</dbReference>
<keyword evidence="1" id="KW-1133">Transmembrane helix</keyword>
<reference evidence="2 3" key="1">
    <citation type="journal article" date="2016" name="Nat. Commun.">
        <title>Thousands of microbial genomes shed light on interconnected biogeochemical processes in an aquifer system.</title>
        <authorList>
            <person name="Anantharaman K."/>
            <person name="Brown C.T."/>
            <person name="Hug L.A."/>
            <person name="Sharon I."/>
            <person name="Castelle C.J."/>
            <person name="Probst A.J."/>
            <person name="Thomas B.C."/>
            <person name="Singh A."/>
            <person name="Wilkins M.J."/>
            <person name="Karaoz U."/>
            <person name="Brodie E.L."/>
            <person name="Williams K.H."/>
            <person name="Hubbard S.S."/>
            <person name="Banfield J.F."/>
        </authorList>
    </citation>
    <scope>NUCLEOTIDE SEQUENCE [LARGE SCALE GENOMIC DNA]</scope>
</reference>
<keyword evidence="1" id="KW-0812">Transmembrane</keyword>
<evidence type="ECO:0000313" key="3">
    <source>
        <dbReference type="Proteomes" id="UP000177154"/>
    </source>
</evidence>
<feature type="transmembrane region" description="Helical" evidence="1">
    <location>
        <begin position="33"/>
        <end position="56"/>
    </location>
</feature>
<dbReference type="EMBL" id="MHWR01000013">
    <property type="protein sequence ID" value="OHB13577.1"/>
    <property type="molecule type" value="Genomic_DNA"/>
</dbReference>